<comment type="caution">
    <text evidence="2">The sequence shown here is derived from an EMBL/GenBank/DDBJ whole genome shotgun (WGS) entry which is preliminary data.</text>
</comment>
<gene>
    <name evidence="2" type="ORF">D5H78_17730</name>
</gene>
<accession>A0A3A3ZD42</accession>
<feature type="transmembrane region" description="Helical" evidence="1">
    <location>
        <begin position="98"/>
        <end position="118"/>
    </location>
</feature>
<evidence type="ECO:0000256" key="1">
    <source>
        <dbReference type="SAM" id="Phobius"/>
    </source>
</evidence>
<feature type="transmembrane region" description="Helical" evidence="1">
    <location>
        <begin position="71"/>
        <end position="91"/>
    </location>
</feature>
<sequence>MVAVSGLVRWLHAPVPEARAAVFRVLVYLFVPLDVLVLHTSGEYHGHADPAFYQPLLVGRVLPLPTPTVELVQLCKWGVVLLACALVVLCVRGRYSRVLGWTVFALYLEYQVIAFSYGKVDHDRFGYLLALAVVPTLGAVRLRSATRSEAAGWTLRMAQLGAVATYFYAAFAKLRFGGLGWVTSGTVARAVIRRGTWVADELLRRAPSLIQASQWGIMAMELLAPGLFALSERWRRRVVAGFFVFHLVTYVSITIAFWPHLLTLLAFLPLERLVGVTPPPPEPSPLARWLPARLGGRPDRRPVAVP</sequence>
<reference evidence="2 3" key="1">
    <citation type="submission" date="2018-09" db="EMBL/GenBank/DDBJ databases">
        <title>YIM 75000 draft genome.</title>
        <authorList>
            <person name="Tang S."/>
            <person name="Feng Y."/>
        </authorList>
    </citation>
    <scope>NUCLEOTIDE SEQUENCE [LARGE SCALE GENOMIC DNA]</scope>
    <source>
        <strain evidence="2 3">YIM 75000</strain>
    </source>
</reference>
<feature type="transmembrane region" description="Helical" evidence="1">
    <location>
        <begin position="124"/>
        <end position="142"/>
    </location>
</feature>
<feature type="transmembrane region" description="Helical" evidence="1">
    <location>
        <begin position="21"/>
        <end position="40"/>
    </location>
</feature>
<evidence type="ECO:0000313" key="3">
    <source>
        <dbReference type="Proteomes" id="UP000265614"/>
    </source>
</evidence>
<keyword evidence="1" id="KW-0472">Membrane</keyword>
<dbReference type="AlphaFoldDB" id="A0A3A3ZD42"/>
<keyword evidence="1" id="KW-0812">Transmembrane</keyword>
<feature type="transmembrane region" description="Helical" evidence="1">
    <location>
        <begin position="212"/>
        <end position="230"/>
    </location>
</feature>
<dbReference type="EMBL" id="QZEZ01000011">
    <property type="protein sequence ID" value="RJK92946.1"/>
    <property type="molecule type" value="Genomic_DNA"/>
</dbReference>
<keyword evidence="3" id="KW-1185">Reference proteome</keyword>
<evidence type="ECO:0000313" key="2">
    <source>
        <dbReference type="EMBL" id="RJK92946.1"/>
    </source>
</evidence>
<organism evidence="2 3">
    <name type="scientific">Vallicoccus soli</name>
    <dbReference type="NCBI Taxonomy" id="2339232"/>
    <lineage>
        <taxon>Bacteria</taxon>
        <taxon>Bacillati</taxon>
        <taxon>Actinomycetota</taxon>
        <taxon>Actinomycetes</taxon>
        <taxon>Motilibacterales</taxon>
        <taxon>Vallicoccaceae</taxon>
        <taxon>Vallicoccus</taxon>
    </lineage>
</organism>
<dbReference type="Proteomes" id="UP000265614">
    <property type="component" value="Unassembled WGS sequence"/>
</dbReference>
<proteinExistence type="predicted"/>
<keyword evidence="1" id="KW-1133">Transmembrane helix</keyword>
<feature type="transmembrane region" description="Helical" evidence="1">
    <location>
        <begin position="242"/>
        <end position="268"/>
    </location>
</feature>
<protein>
    <submittedName>
        <fullName evidence="2">MFS transporter permease</fullName>
    </submittedName>
</protein>
<name>A0A3A3ZD42_9ACTN</name>
<feature type="transmembrane region" description="Helical" evidence="1">
    <location>
        <begin position="154"/>
        <end position="171"/>
    </location>
</feature>